<feature type="transmembrane region" description="Helical" evidence="1">
    <location>
        <begin position="118"/>
        <end position="139"/>
    </location>
</feature>
<evidence type="ECO:0000313" key="2">
    <source>
        <dbReference type="EMBL" id="RHG28444.1"/>
    </source>
</evidence>
<keyword evidence="1" id="KW-0472">Membrane</keyword>
<feature type="transmembrane region" description="Helical" evidence="1">
    <location>
        <begin position="43"/>
        <end position="63"/>
    </location>
</feature>
<feature type="transmembrane region" description="Helical" evidence="1">
    <location>
        <begin position="196"/>
        <end position="220"/>
    </location>
</feature>
<proteinExistence type="predicted"/>
<evidence type="ECO:0000256" key="1">
    <source>
        <dbReference type="SAM" id="Phobius"/>
    </source>
</evidence>
<keyword evidence="1" id="KW-1133">Transmembrane helix</keyword>
<keyword evidence="3" id="KW-1185">Reference proteome</keyword>
<name>A0A414T2T6_9FIRM</name>
<accession>A0A414T2T6</accession>
<organism evidence="2 3">
    <name type="scientific">Dorea longicatena</name>
    <dbReference type="NCBI Taxonomy" id="88431"/>
    <lineage>
        <taxon>Bacteria</taxon>
        <taxon>Bacillati</taxon>
        <taxon>Bacillota</taxon>
        <taxon>Clostridia</taxon>
        <taxon>Lachnospirales</taxon>
        <taxon>Lachnospiraceae</taxon>
        <taxon>Dorea</taxon>
    </lineage>
</organism>
<evidence type="ECO:0000313" key="3">
    <source>
        <dbReference type="Proteomes" id="UP000284095"/>
    </source>
</evidence>
<keyword evidence="1" id="KW-0812">Transmembrane</keyword>
<sequence length="246" mass="29290">MEKLVKKKAEIYVYMIMVTVTCVFLSYSEWMYKYIYTLKAVKLLKGCLNSFLILSIIVCSLRVCWERCDQRIIEKIFNFIWKAILIIILWKIMLLYFCVYCISNGLENRNLVKPYKNLIIYTVVNGVELTVFWITIFFLCRRESIKKAKESQKRVRGYLISNLWKEIMLVGLVLVFSKEQNLEMIASEIDVRNDFLLIPFLIGYWVYILKKIIAICIWNYDWEKTYANELKENGIAPNIETVPFPN</sequence>
<feature type="transmembrane region" description="Helical" evidence="1">
    <location>
        <begin position="159"/>
        <end position="176"/>
    </location>
</feature>
<feature type="transmembrane region" description="Helical" evidence="1">
    <location>
        <begin position="12"/>
        <end position="31"/>
    </location>
</feature>
<feature type="transmembrane region" description="Helical" evidence="1">
    <location>
        <begin position="84"/>
        <end position="106"/>
    </location>
</feature>
<dbReference type="EMBL" id="QRIC01000002">
    <property type="protein sequence ID" value="RHG28444.1"/>
    <property type="molecule type" value="Genomic_DNA"/>
</dbReference>
<reference evidence="2 3" key="1">
    <citation type="submission" date="2018-08" db="EMBL/GenBank/DDBJ databases">
        <title>A genome reference for cultivated species of the human gut microbiota.</title>
        <authorList>
            <person name="Zou Y."/>
            <person name="Xue W."/>
            <person name="Luo G."/>
        </authorList>
    </citation>
    <scope>NUCLEOTIDE SEQUENCE [LARGE SCALE GENOMIC DNA]</scope>
    <source>
        <strain evidence="2 3">AM22-22</strain>
    </source>
</reference>
<comment type="caution">
    <text evidence="2">The sequence shown here is derived from an EMBL/GenBank/DDBJ whole genome shotgun (WGS) entry which is preliminary data.</text>
</comment>
<gene>
    <name evidence="2" type="ORF">DW265_02095</name>
</gene>
<dbReference type="Proteomes" id="UP000284095">
    <property type="component" value="Unassembled WGS sequence"/>
</dbReference>
<protein>
    <submittedName>
        <fullName evidence="2">Uncharacterized protein</fullName>
    </submittedName>
</protein>
<dbReference type="RefSeq" id="WP_118224234.1">
    <property type="nucleotide sequence ID" value="NZ_QRIC01000002.1"/>
</dbReference>
<dbReference type="AlphaFoldDB" id="A0A414T2T6"/>